<dbReference type="EMBL" id="AFQV01000023">
    <property type="protein sequence ID" value="EGP68091.1"/>
    <property type="molecule type" value="Genomic_DNA"/>
</dbReference>
<accession>F9HNK4</accession>
<dbReference type="Pfam" id="PF00535">
    <property type="entry name" value="Glycos_transf_2"/>
    <property type="match status" value="2"/>
</dbReference>
<dbReference type="InterPro" id="IPR029044">
    <property type="entry name" value="Nucleotide-diphossugar_trans"/>
</dbReference>
<proteinExistence type="predicted"/>
<dbReference type="Gene3D" id="3.90.550.10">
    <property type="entry name" value="Spore Coat Polysaccharide Biosynthesis Protein SpsA, Chain A"/>
    <property type="match status" value="2"/>
</dbReference>
<name>F9HNK4_STRMT</name>
<dbReference type="PANTHER" id="PTHR22916">
    <property type="entry name" value="GLYCOSYLTRANSFERASE"/>
    <property type="match status" value="1"/>
</dbReference>
<evidence type="ECO:0000259" key="3">
    <source>
        <dbReference type="Pfam" id="PF00535"/>
    </source>
</evidence>
<dbReference type="eggNOG" id="COG1216">
    <property type="taxonomic scope" value="Bacteria"/>
</dbReference>
<evidence type="ECO:0000256" key="2">
    <source>
        <dbReference type="ARBA" id="ARBA00022679"/>
    </source>
</evidence>
<dbReference type="RefSeq" id="WP_001058400.1">
    <property type="nucleotide sequence ID" value="NZ_AFQV01000023.1"/>
</dbReference>
<dbReference type="PANTHER" id="PTHR22916:SF51">
    <property type="entry name" value="GLYCOSYLTRANSFERASE EPSH-RELATED"/>
    <property type="match status" value="1"/>
</dbReference>
<dbReference type="CDD" id="cd00761">
    <property type="entry name" value="Glyco_tranf_GTA_type"/>
    <property type="match status" value="2"/>
</dbReference>
<comment type="caution">
    <text evidence="4">The sequence shown here is derived from an EMBL/GenBank/DDBJ whole genome shotgun (WGS) entry which is preliminary data.</text>
</comment>
<keyword evidence="2 4" id="KW-0808">Transferase</keyword>
<protein>
    <submittedName>
        <fullName evidence="4">Glycosyltransferase, group 2 family protein</fullName>
        <ecNumber evidence="4">2.4.-.-</ecNumber>
    </submittedName>
</protein>
<gene>
    <name evidence="4" type="ORF">HMPREF9957_1669</name>
</gene>
<keyword evidence="1 4" id="KW-0328">Glycosyltransferase</keyword>
<dbReference type="OrthoDB" id="396512at2"/>
<dbReference type="SUPFAM" id="SSF53448">
    <property type="entry name" value="Nucleotide-diphospho-sugar transferases"/>
    <property type="match status" value="2"/>
</dbReference>
<evidence type="ECO:0000256" key="1">
    <source>
        <dbReference type="ARBA" id="ARBA00022676"/>
    </source>
</evidence>
<feature type="domain" description="Glycosyltransferase 2-like" evidence="3">
    <location>
        <begin position="7"/>
        <end position="150"/>
    </location>
</feature>
<dbReference type="PATRIC" id="fig|1008453.3.peg.1252"/>
<dbReference type="eggNOG" id="COG1215">
    <property type="taxonomic scope" value="Bacteria"/>
</dbReference>
<sequence length="590" mass="69041">MNNELISIIIPVYSAEKYLRQCLDSIINQTYTNFEVLLVNDGSTDSSGMICQEYVENDSRFRYFEKENGGASSARNLGLERSGGAYITFIDSDDWVTPEYLEVLYTTLKENDVDISISSFKLFEPDGIHYILVHSSQAEATLLNVGKKPRFEFLEIFPKLGYLIHDFYNVSQKLFKRELLCTDFRNIDLLFDERIQFSEDLDFFFRLYLRASSVFYVKEMTYIYRKHGMSSTANYDEIKALQRLEIYKKMFQRIEELGIPTFHYVKMLEYFVVDGINMFPTSKAIREYELFVSEVREKITYPQPLISLIVPIYNVETYLRMCLDSIANQTYSNIEVLLVNDGSPDGSAAICQEFVARDSRFHYIEKGNGGLSDARNVGITRAQGEFLSFVDSDDWIEPTYVEDMYRAALLNDAEVVVSNYKKFDVKENCYWIHIFDDYYETHYSDEELIQQLPLLERRDKSFTTSWGILFARRLFDNISFPKGKIIEDTRTNYRFFAESCRSTYIHKALYNYRVGIDSISSRITEKLLEDVLDCLMERMAVYAIKGWNVADERENIVDNLKSRYNQAKEAGLQNTDIFKRYAELLYLLSD</sequence>
<evidence type="ECO:0000313" key="5">
    <source>
        <dbReference type="Proteomes" id="UP000004568"/>
    </source>
</evidence>
<dbReference type="GO" id="GO:0016757">
    <property type="term" value="F:glycosyltransferase activity"/>
    <property type="evidence" value="ECO:0007669"/>
    <property type="project" value="UniProtKB-KW"/>
</dbReference>
<dbReference type="AlphaFoldDB" id="F9HNK4"/>
<dbReference type="InterPro" id="IPR001173">
    <property type="entry name" value="Glyco_trans_2-like"/>
</dbReference>
<dbReference type="Proteomes" id="UP000004568">
    <property type="component" value="Unassembled WGS sequence"/>
</dbReference>
<feature type="domain" description="Glycosyltransferase 2-like" evidence="3">
    <location>
        <begin position="307"/>
        <end position="443"/>
    </location>
</feature>
<reference evidence="4 5" key="1">
    <citation type="submission" date="2011-05" db="EMBL/GenBank/DDBJ databases">
        <authorList>
            <person name="Durkin A.S."/>
            <person name="Radune D."/>
            <person name="Hostetler J."/>
            <person name="Torralba M."/>
            <person name="Gillis M."/>
            <person name="Methe B."/>
            <person name="Sutton G."/>
            <person name="Nelson K.E."/>
        </authorList>
    </citation>
    <scope>NUCLEOTIDE SEQUENCE [LARGE SCALE GENOMIC DNA]</scope>
    <source>
        <strain evidence="4 5">SK1080</strain>
    </source>
</reference>
<evidence type="ECO:0000313" key="4">
    <source>
        <dbReference type="EMBL" id="EGP68091.1"/>
    </source>
</evidence>
<dbReference type="EC" id="2.4.-.-" evidence="4"/>
<organism evidence="4 5">
    <name type="scientific">Streptococcus mitis SK1080</name>
    <dbReference type="NCBI Taxonomy" id="1008453"/>
    <lineage>
        <taxon>Bacteria</taxon>
        <taxon>Bacillati</taxon>
        <taxon>Bacillota</taxon>
        <taxon>Bacilli</taxon>
        <taxon>Lactobacillales</taxon>
        <taxon>Streptococcaceae</taxon>
        <taxon>Streptococcus</taxon>
        <taxon>Streptococcus mitis group</taxon>
    </lineage>
</organism>